<evidence type="ECO:0000313" key="2">
    <source>
        <dbReference type="EMBL" id="DAD66863.1"/>
    </source>
</evidence>
<keyword evidence="1" id="KW-0175">Coiled coil</keyword>
<feature type="coiled-coil region" evidence="1">
    <location>
        <begin position="4"/>
        <end position="31"/>
    </location>
</feature>
<protein>
    <submittedName>
        <fullName evidence="2">Uncharacterized protein</fullName>
    </submittedName>
</protein>
<organism evidence="2">
    <name type="scientific">Siphoviridae sp. ctFNZ2</name>
    <dbReference type="NCBI Taxonomy" id="2823572"/>
    <lineage>
        <taxon>Viruses</taxon>
        <taxon>Duplodnaviria</taxon>
        <taxon>Heunggongvirae</taxon>
        <taxon>Uroviricota</taxon>
        <taxon>Caudoviricetes</taxon>
    </lineage>
</organism>
<name>A0A8S5LAG7_9CAUD</name>
<proteinExistence type="predicted"/>
<accession>A0A8S5LAG7</accession>
<dbReference type="EMBL" id="BK014663">
    <property type="protein sequence ID" value="DAD66863.1"/>
    <property type="molecule type" value="Genomic_DNA"/>
</dbReference>
<reference evidence="2" key="1">
    <citation type="journal article" date="2021" name="Proc. Natl. Acad. Sci. U.S.A.">
        <title>A Catalog of Tens of Thousands of Viruses from Human Metagenomes Reveals Hidden Associations with Chronic Diseases.</title>
        <authorList>
            <person name="Tisza M.J."/>
            <person name="Buck C.B."/>
        </authorList>
    </citation>
    <scope>NUCLEOTIDE SEQUENCE</scope>
    <source>
        <strain evidence="2">CtFNZ2</strain>
    </source>
</reference>
<sequence>MSIVEEIKQQISELQKMLAIEENKLTDSKNKCPFKYGDVYFVIDYDGKIRGFRWENMPPDYDAFIFKNAFKYEENAQFEREKRLLLIEFHNFRDEVNGDWEPNWFNGREVKYFISYNPKIKSFLIEETVGATDFTSLGYFKKEEDCLKAIDMFGEEIKRLLVEELPF</sequence>
<evidence type="ECO:0000256" key="1">
    <source>
        <dbReference type="SAM" id="Coils"/>
    </source>
</evidence>